<feature type="compositionally biased region" description="Gly residues" evidence="6">
    <location>
        <begin position="495"/>
        <end position="509"/>
    </location>
</feature>
<dbReference type="PANTHER" id="PTHR33048:SF47">
    <property type="entry name" value="INTEGRAL MEMBRANE PROTEIN-RELATED"/>
    <property type="match status" value="1"/>
</dbReference>
<feature type="compositionally biased region" description="Basic and acidic residues" evidence="6">
    <location>
        <begin position="556"/>
        <end position="573"/>
    </location>
</feature>
<dbReference type="PANTHER" id="PTHR33048">
    <property type="entry name" value="PTH11-LIKE INTEGRAL MEMBRANE PROTEIN (AFU_ORTHOLOGUE AFUA_5G11245)"/>
    <property type="match status" value="1"/>
</dbReference>
<keyword evidence="2 7" id="KW-0812">Transmembrane</keyword>
<dbReference type="EMBL" id="OUUZ01000018">
    <property type="protein sequence ID" value="SPQ26768.1"/>
    <property type="molecule type" value="Genomic_DNA"/>
</dbReference>
<protein>
    <submittedName>
        <fullName evidence="9">F78ae15b-1c2f-4b40-ad26-150858d656af</fullName>
    </submittedName>
</protein>
<dbReference type="InterPro" id="IPR049326">
    <property type="entry name" value="Rhodopsin_dom_fungi"/>
</dbReference>
<evidence type="ECO:0000259" key="8">
    <source>
        <dbReference type="Pfam" id="PF20684"/>
    </source>
</evidence>
<feature type="region of interest" description="Disordered" evidence="6">
    <location>
        <begin position="495"/>
        <end position="573"/>
    </location>
</feature>
<feature type="transmembrane region" description="Helical" evidence="7">
    <location>
        <begin position="130"/>
        <end position="152"/>
    </location>
</feature>
<feature type="transmembrane region" description="Helical" evidence="7">
    <location>
        <begin position="184"/>
        <end position="205"/>
    </location>
</feature>
<comment type="subcellular location">
    <subcellularLocation>
        <location evidence="1">Membrane</location>
        <topology evidence="1">Multi-pass membrane protein</topology>
    </subcellularLocation>
</comment>
<evidence type="ECO:0000256" key="7">
    <source>
        <dbReference type="SAM" id="Phobius"/>
    </source>
</evidence>
<reference evidence="9 10" key="1">
    <citation type="submission" date="2018-04" db="EMBL/GenBank/DDBJ databases">
        <authorList>
            <person name="Huttner S."/>
            <person name="Dainat J."/>
        </authorList>
    </citation>
    <scope>NUCLEOTIDE SEQUENCE [LARGE SCALE GENOMIC DNA]</scope>
</reference>
<feature type="transmembrane region" description="Helical" evidence="7">
    <location>
        <begin position="69"/>
        <end position="92"/>
    </location>
</feature>
<comment type="similarity">
    <text evidence="5">Belongs to the SAT4 family.</text>
</comment>
<evidence type="ECO:0000256" key="5">
    <source>
        <dbReference type="ARBA" id="ARBA00038359"/>
    </source>
</evidence>
<feature type="region of interest" description="Disordered" evidence="6">
    <location>
        <begin position="467"/>
        <end position="486"/>
    </location>
</feature>
<feature type="domain" description="Rhodopsin" evidence="8">
    <location>
        <begin position="57"/>
        <end position="347"/>
    </location>
</feature>
<dbReference type="AlphaFoldDB" id="A0A446BW73"/>
<accession>A0A446BW73</accession>
<dbReference type="InterPro" id="IPR052337">
    <property type="entry name" value="SAT4-like"/>
</dbReference>
<feature type="region of interest" description="Disordered" evidence="6">
    <location>
        <begin position="392"/>
        <end position="414"/>
    </location>
</feature>
<evidence type="ECO:0000256" key="3">
    <source>
        <dbReference type="ARBA" id="ARBA00022989"/>
    </source>
</evidence>
<evidence type="ECO:0000256" key="2">
    <source>
        <dbReference type="ARBA" id="ARBA00022692"/>
    </source>
</evidence>
<feature type="compositionally biased region" description="Polar residues" evidence="6">
    <location>
        <begin position="392"/>
        <end position="406"/>
    </location>
</feature>
<keyword evidence="4 7" id="KW-0472">Membrane</keyword>
<gene>
    <name evidence="9" type="ORF">TT172_LOCUS9187</name>
</gene>
<dbReference type="Proteomes" id="UP000289323">
    <property type="component" value="Unassembled WGS sequence"/>
</dbReference>
<evidence type="ECO:0000256" key="6">
    <source>
        <dbReference type="SAM" id="MobiDB-lite"/>
    </source>
</evidence>
<feature type="transmembrane region" description="Helical" evidence="7">
    <location>
        <begin position="37"/>
        <end position="57"/>
    </location>
</feature>
<evidence type="ECO:0000313" key="10">
    <source>
        <dbReference type="Proteomes" id="UP000289323"/>
    </source>
</evidence>
<feature type="transmembrane region" description="Helical" evidence="7">
    <location>
        <begin position="279"/>
        <end position="303"/>
    </location>
</feature>
<sequence length="573" mass="61267">MEEAYPKFNLTYPVVEFNSSLTSADLTESDEANSSTIPGALFGILFPHIICTLFILARTWSRFFLLRRWFLDDALTLLAWACSTAVCVIYSFGARSRLALLDEASIFRQPEQPQQPEPATKPVTSSALRVYISLVLYQLALLLTKFSILAFYHRILTANPTPTTTNPNNPPANTTRASRLPLRLTRATTLLLALLSIPLLVLTALQCHPAGAAPTGSPFFFFFSGRPLAHAARCVPFKPLLAGSAGVHGALDAWLVAALGLPCVVRLGRLLLPAGRRGAVVALVLAAAGVLGLGVARVAVGVVRVVLAVRLLGRDGDSNRSVGVFFVLTVLELDVALVSAAGAPTLGPVVAGVWPRWGLREMLGWRRERAEEGSVDLTSVVSYHGYPWTRNATPAGTPGNGRSKNPSAVGLDGHGVAVPPTPPPPVASLPVHRTPTTLSLRSFMSSMAPRSRGRLEGEDRTGLLLGEDSRGIADGTPSRRRSSFGLDDDYVQLFGLGGGEKQPSIGGGESAESKDRWASQRCSGRWGDSQESFVLGVNDPNSPKRMSPMSSLDGATKVELRRPESGDEKRAPS</sequence>
<evidence type="ECO:0000256" key="1">
    <source>
        <dbReference type="ARBA" id="ARBA00004141"/>
    </source>
</evidence>
<evidence type="ECO:0000313" key="9">
    <source>
        <dbReference type="EMBL" id="SPQ26768.1"/>
    </source>
</evidence>
<name>A0A446BW73_9PEZI</name>
<proteinExistence type="inferred from homology"/>
<keyword evidence="3 7" id="KW-1133">Transmembrane helix</keyword>
<evidence type="ECO:0000256" key="4">
    <source>
        <dbReference type="ARBA" id="ARBA00023136"/>
    </source>
</evidence>
<dbReference type="GO" id="GO:0016020">
    <property type="term" value="C:membrane"/>
    <property type="evidence" value="ECO:0007669"/>
    <property type="project" value="UniProtKB-SubCell"/>
</dbReference>
<feature type="transmembrane region" description="Helical" evidence="7">
    <location>
        <begin position="253"/>
        <end position="272"/>
    </location>
</feature>
<organism evidence="9 10">
    <name type="scientific">Thermothielavioides terrestris</name>
    <dbReference type="NCBI Taxonomy" id="2587410"/>
    <lineage>
        <taxon>Eukaryota</taxon>
        <taxon>Fungi</taxon>
        <taxon>Dikarya</taxon>
        <taxon>Ascomycota</taxon>
        <taxon>Pezizomycotina</taxon>
        <taxon>Sordariomycetes</taxon>
        <taxon>Sordariomycetidae</taxon>
        <taxon>Sordariales</taxon>
        <taxon>Chaetomiaceae</taxon>
        <taxon>Thermothielavioides</taxon>
    </lineage>
</organism>
<dbReference type="Pfam" id="PF20684">
    <property type="entry name" value="Fung_rhodopsin"/>
    <property type="match status" value="1"/>
</dbReference>